<comment type="caution">
    <text evidence="1">The sequence shown here is derived from an EMBL/GenBank/DDBJ whole genome shotgun (WGS) entry which is preliminary data.</text>
</comment>
<dbReference type="SUPFAM" id="SSF55961">
    <property type="entry name" value="Bet v1-like"/>
    <property type="match status" value="1"/>
</dbReference>
<accession>A0AAD7D9A7</accession>
<keyword evidence="2" id="KW-1185">Reference proteome</keyword>
<name>A0AAD7D9A7_MYCRO</name>
<dbReference type="InterPro" id="IPR023393">
    <property type="entry name" value="START-like_dom_sf"/>
</dbReference>
<gene>
    <name evidence="1" type="ORF">B0H17DRAFT_1204436</name>
</gene>
<dbReference type="AlphaFoldDB" id="A0AAD7D9A7"/>
<sequence>MSAEFAVTRSVNPRGAEPAIAEEQLWKGFHYKARNPAVFIPIISLTKVDEGDKIVGEVRFGHSPDVVSETFEAHAATIMYCEMDTGKRVTNLVPTTILPGVATDQPKPSAKELNGNIEKTLDDAIALVRRMVKEGKL</sequence>
<reference evidence="1" key="1">
    <citation type="submission" date="2023-03" db="EMBL/GenBank/DDBJ databases">
        <title>Massive genome expansion in bonnet fungi (Mycena s.s.) driven by repeated elements and novel gene families across ecological guilds.</title>
        <authorList>
            <consortium name="Lawrence Berkeley National Laboratory"/>
            <person name="Harder C.B."/>
            <person name="Miyauchi S."/>
            <person name="Viragh M."/>
            <person name="Kuo A."/>
            <person name="Thoen E."/>
            <person name="Andreopoulos B."/>
            <person name="Lu D."/>
            <person name="Skrede I."/>
            <person name="Drula E."/>
            <person name="Henrissat B."/>
            <person name="Morin E."/>
            <person name="Kohler A."/>
            <person name="Barry K."/>
            <person name="LaButti K."/>
            <person name="Morin E."/>
            <person name="Salamov A."/>
            <person name="Lipzen A."/>
            <person name="Mereny Z."/>
            <person name="Hegedus B."/>
            <person name="Baldrian P."/>
            <person name="Stursova M."/>
            <person name="Weitz H."/>
            <person name="Taylor A."/>
            <person name="Grigoriev I.V."/>
            <person name="Nagy L.G."/>
            <person name="Martin F."/>
            <person name="Kauserud H."/>
        </authorList>
    </citation>
    <scope>NUCLEOTIDE SEQUENCE</scope>
    <source>
        <strain evidence="1">CBHHK067</strain>
    </source>
</reference>
<organism evidence="1 2">
    <name type="scientific">Mycena rosella</name>
    <name type="common">Pink bonnet</name>
    <name type="synonym">Agaricus rosellus</name>
    <dbReference type="NCBI Taxonomy" id="1033263"/>
    <lineage>
        <taxon>Eukaryota</taxon>
        <taxon>Fungi</taxon>
        <taxon>Dikarya</taxon>
        <taxon>Basidiomycota</taxon>
        <taxon>Agaricomycotina</taxon>
        <taxon>Agaricomycetes</taxon>
        <taxon>Agaricomycetidae</taxon>
        <taxon>Agaricales</taxon>
        <taxon>Marasmiineae</taxon>
        <taxon>Mycenaceae</taxon>
        <taxon>Mycena</taxon>
    </lineage>
</organism>
<evidence type="ECO:0008006" key="3">
    <source>
        <dbReference type="Google" id="ProtNLM"/>
    </source>
</evidence>
<dbReference type="Gene3D" id="3.30.530.20">
    <property type="match status" value="1"/>
</dbReference>
<dbReference type="InterPro" id="IPR015075">
    <property type="entry name" value="AtaL"/>
</dbReference>
<dbReference type="Pfam" id="PF08982">
    <property type="entry name" value="AtaL"/>
    <property type="match status" value="1"/>
</dbReference>
<proteinExistence type="predicted"/>
<evidence type="ECO:0000313" key="2">
    <source>
        <dbReference type="Proteomes" id="UP001221757"/>
    </source>
</evidence>
<evidence type="ECO:0000313" key="1">
    <source>
        <dbReference type="EMBL" id="KAJ7686231.1"/>
    </source>
</evidence>
<protein>
    <recommendedName>
        <fullName evidence="3">DUF1857-domain-containing protein</fullName>
    </recommendedName>
</protein>
<dbReference type="Proteomes" id="UP001221757">
    <property type="component" value="Unassembled WGS sequence"/>
</dbReference>
<dbReference type="EMBL" id="JARKIE010000098">
    <property type="protein sequence ID" value="KAJ7686231.1"/>
    <property type="molecule type" value="Genomic_DNA"/>
</dbReference>